<sequence>MQNFPDILRHWRKQRRYSQLDLALEANISSRHLSFLETGRSKPSREMVQQLSDALSVPLDARNRMLTSAGYAPKYPKREWDDAEMLPIRKAIDWTLNQHAPYPGLALDRLWVIRRMNEPAKRMFGTFGVTEGSSMLDLIQDPTLQDLIENWPEVAHHSALRLRSESAAQGGIPELDAAADILSSDATPSEPNLPAIPTVFKLGEQTLSLFGTIAQFGTTADEAIEDLKIELFFPADDAAEDLLKQLAVVH</sequence>
<dbReference type="SUPFAM" id="SSF47413">
    <property type="entry name" value="lambda repressor-like DNA-binding domains"/>
    <property type="match status" value="1"/>
</dbReference>
<dbReference type="InterPro" id="IPR010982">
    <property type="entry name" value="Lambda_DNA-bd_dom_sf"/>
</dbReference>
<evidence type="ECO:0000313" key="2">
    <source>
        <dbReference type="EMBL" id="SHG77102.1"/>
    </source>
</evidence>
<dbReference type="PROSITE" id="PS50943">
    <property type="entry name" value="HTH_CROC1"/>
    <property type="match status" value="1"/>
</dbReference>
<evidence type="ECO:0000313" key="3">
    <source>
        <dbReference type="Proteomes" id="UP000184074"/>
    </source>
</evidence>
<dbReference type="Gene3D" id="1.10.260.40">
    <property type="entry name" value="lambda repressor-like DNA-binding domains"/>
    <property type="match status" value="1"/>
</dbReference>
<dbReference type="STRING" id="1508389.SAMN05444003_0848"/>
<gene>
    <name evidence="2" type="ORF">SAMN05444003_0848</name>
</gene>
<dbReference type="GO" id="GO:0003677">
    <property type="term" value="F:DNA binding"/>
    <property type="evidence" value="ECO:0007669"/>
    <property type="project" value="InterPro"/>
</dbReference>
<accession>A0A1M5MJ10</accession>
<dbReference type="Pfam" id="PF17765">
    <property type="entry name" value="MLTR_LBD"/>
    <property type="match status" value="1"/>
</dbReference>
<reference evidence="2 3" key="1">
    <citation type="submission" date="2016-11" db="EMBL/GenBank/DDBJ databases">
        <authorList>
            <person name="Jaros S."/>
            <person name="Januszkiewicz K."/>
            <person name="Wedrychowicz H."/>
        </authorList>
    </citation>
    <scope>NUCLEOTIDE SEQUENCE [LARGE SCALE GENOMIC DNA]</scope>
    <source>
        <strain evidence="2 3">DSM 28715</strain>
    </source>
</reference>
<dbReference type="Gene3D" id="3.30.450.180">
    <property type="match status" value="1"/>
</dbReference>
<dbReference type="PANTHER" id="PTHR35010">
    <property type="entry name" value="BLL4672 PROTEIN-RELATED"/>
    <property type="match status" value="1"/>
</dbReference>
<dbReference type="OrthoDB" id="9785973at2"/>
<dbReference type="InterPro" id="IPR001387">
    <property type="entry name" value="Cro/C1-type_HTH"/>
</dbReference>
<organism evidence="2 3">
    <name type="scientific">Cognatiyoonia sediminum</name>
    <dbReference type="NCBI Taxonomy" id="1508389"/>
    <lineage>
        <taxon>Bacteria</taxon>
        <taxon>Pseudomonadati</taxon>
        <taxon>Pseudomonadota</taxon>
        <taxon>Alphaproteobacteria</taxon>
        <taxon>Rhodobacterales</taxon>
        <taxon>Paracoccaceae</taxon>
        <taxon>Cognatiyoonia</taxon>
    </lineage>
</organism>
<feature type="domain" description="HTH cro/C1-type" evidence="1">
    <location>
        <begin position="8"/>
        <end position="62"/>
    </location>
</feature>
<dbReference type="Pfam" id="PF01381">
    <property type="entry name" value="HTH_3"/>
    <property type="match status" value="1"/>
</dbReference>
<dbReference type="Proteomes" id="UP000184074">
    <property type="component" value="Unassembled WGS sequence"/>
</dbReference>
<dbReference type="EMBL" id="FQXB01000001">
    <property type="protein sequence ID" value="SHG77102.1"/>
    <property type="molecule type" value="Genomic_DNA"/>
</dbReference>
<dbReference type="PANTHER" id="PTHR35010:SF4">
    <property type="entry name" value="BLL5781 PROTEIN"/>
    <property type="match status" value="1"/>
</dbReference>
<protein>
    <submittedName>
        <fullName evidence="2">Helix-turn-helix</fullName>
    </submittedName>
</protein>
<dbReference type="AlphaFoldDB" id="A0A1M5MJ10"/>
<name>A0A1M5MJ10_9RHOB</name>
<evidence type="ECO:0000259" key="1">
    <source>
        <dbReference type="PROSITE" id="PS50943"/>
    </source>
</evidence>
<dbReference type="SMART" id="SM00530">
    <property type="entry name" value="HTH_XRE"/>
    <property type="match status" value="1"/>
</dbReference>
<dbReference type="InterPro" id="IPR041413">
    <property type="entry name" value="MLTR_LBD"/>
</dbReference>
<dbReference type="RefSeq" id="WP_072899548.1">
    <property type="nucleotide sequence ID" value="NZ_FQXB01000001.1"/>
</dbReference>
<dbReference type="CDD" id="cd00093">
    <property type="entry name" value="HTH_XRE"/>
    <property type="match status" value="1"/>
</dbReference>
<proteinExistence type="predicted"/>
<keyword evidence="3" id="KW-1185">Reference proteome</keyword>